<comment type="caution">
    <text evidence="2">The sequence shown here is derived from an EMBL/GenBank/DDBJ whole genome shotgun (WGS) entry which is preliminary data.</text>
</comment>
<evidence type="ECO:0000256" key="1">
    <source>
        <dbReference type="SAM" id="MobiDB-lite"/>
    </source>
</evidence>
<evidence type="ECO:0000313" key="2">
    <source>
        <dbReference type="EMBL" id="KAK7015380.1"/>
    </source>
</evidence>
<organism evidence="2 3">
    <name type="scientific">Favolaschia claudopus</name>
    <dbReference type="NCBI Taxonomy" id="2862362"/>
    <lineage>
        <taxon>Eukaryota</taxon>
        <taxon>Fungi</taxon>
        <taxon>Dikarya</taxon>
        <taxon>Basidiomycota</taxon>
        <taxon>Agaricomycotina</taxon>
        <taxon>Agaricomycetes</taxon>
        <taxon>Agaricomycetidae</taxon>
        <taxon>Agaricales</taxon>
        <taxon>Marasmiineae</taxon>
        <taxon>Mycenaceae</taxon>
        <taxon>Favolaschia</taxon>
    </lineage>
</organism>
<gene>
    <name evidence="2" type="ORF">R3P38DRAFT_3204637</name>
</gene>
<name>A0AAW0ARE6_9AGAR</name>
<feature type="compositionally biased region" description="Low complexity" evidence="1">
    <location>
        <begin position="22"/>
        <end position="32"/>
    </location>
</feature>
<sequence>MSEPSPPPSSQAIPFFKATAGSSSSSSSSASSQGVGTMYGAKYRYDVTPIPKPTNPLPSDIKLDLWSPPPTSRLMENTSVAPSKSYVDLECEALTSVSGVGVAEFWSLWDYCPGCRCIVAGDLAAFHVCDLTRN</sequence>
<protein>
    <submittedName>
        <fullName evidence="2">Uncharacterized protein</fullName>
    </submittedName>
</protein>
<reference evidence="2 3" key="1">
    <citation type="journal article" date="2024" name="J Genomics">
        <title>Draft genome sequencing and assembly of Favolaschia claudopus CIRM-BRFM 2984 isolated from oak limbs.</title>
        <authorList>
            <person name="Navarro D."/>
            <person name="Drula E."/>
            <person name="Chaduli D."/>
            <person name="Cazenave R."/>
            <person name="Ahrendt S."/>
            <person name="Wang J."/>
            <person name="Lipzen A."/>
            <person name="Daum C."/>
            <person name="Barry K."/>
            <person name="Grigoriev I.V."/>
            <person name="Favel A."/>
            <person name="Rosso M.N."/>
            <person name="Martin F."/>
        </authorList>
    </citation>
    <scope>NUCLEOTIDE SEQUENCE [LARGE SCALE GENOMIC DNA]</scope>
    <source>
        <strain evidence="2 3">CIRM-BRFM 2984</strain>
    </source>
</reference>
<accession>A0AAW0ARE6</accession>
<dbReference type="AlphaFoldDB" id="A0AAW0ARE6"/>
<proteinExistence type="predicted"/>
<evidence type="ECO:0000313" key="3">
    <source>
        <dbReference type="Proteomes" id="UP001362999"/>
    </source>
</evidence>
<dbReference type="EMBL" id="JAWWNJ010000054">
    <property type="protein sequence ID" value="KAK7015380.1"/>
    <property type="molecule type" value="Genomic_DNA"/>
</dbReference>
<dbReference type="Proteomes" id="UP001362999">
    <property type="component" value="Unassembled WGS sequence"/>
</dbReference>
<keyword evidence="3" id="KW-1185">Reference proteome</keyword>
<feature type="region of interest" description="Disordered" evidence="1">
    <location>
        <begin position="1"/>
        <end position="35"/>
    </location>
</feature>